<keyword evidence="7 12" id="KW-0663">Pyridoxal phosphate</keyword>
<evidence type="ECO:0000256" key="3">
    <source>
        <dbReference type="ARBA" id="ARBA00008703"/>
    </source>
</evidence>
<reference evidence="15" key="1">
    <citation type="submission" date="2020-10" db="EMBL/GenBank/DDBJ databases">
        <authorList>
            <person name="Gilroy R."/>
        </authorList>
    </citation>
    <scope>NUCLEOTIDE SEQUENCE</scope>
    <source>
        <strain evidence="15">7293</strain>
    </source>
</reference>
<feature type="modified residue" description="N6-(pyridoxal phosphate)lysine" evidence="12">
    <location>
        <position position="310"/>
    </location>
</feature>
<evidence type="ECO:0000256" key="7">
    <source>
        <dbReference type="ARBA" id="ARBA00022898"/>
    </source>
</evidence>
<evidence type="ECO:0000256" key="13">
    <source>
        <dbReference type="SAM" id="MobiDB-lite"/>
    </source>
</evidence>
<evidence type="ECO:0000256" key="6">
    <source>
        <dbReference type="ARBA" id="ARBA00022723"/>
    </source>
</evidence>
<comment type="caution">
    <text evidence="15">The sequence shown here is derived from an EMBL/GenBank/DDBJ whole genome shotgun (WGS) entry which is preliminary data.</text>
</comment>
<evidence type="ECO:0000256" key="4">
    <source>
        <dbReference type="ARBA" id="ARBA00022485"/>
    </source>
</evidence>
<dbReference type="PIRSF" id="PIRSF004911">
    <property type="entry name" value="DUF160"/>
    <property type="match status" value="1"/>
</dbReference>
<dbReference type="InterPro" id="IPR058240">
    <property type="entry name" value="rSAM_sf"/>
</dbReference>
<dbReference type="Proteomes" id="UP000823615">
    <property type="component" value="Unassembled WGS sequence"/>
</dbReference>
<keyword evidence="10" id="KW-0413">Isomerase</keyword>
<keyword evidence="4 11" id="KW-0004">4Fe-4S</keyword>
<dbReference type="CDD" id="cd01335">
    <property type="entry name" value="Radical_SAM"/>
    <property type="match status" value="1"/>
</dbReference>
<keyword evidence="6 11" id="KW-0479">Metal-binding</keyword>
<evidence type="ECO:0000256" key="11">
    <source>
        <dbReference type="PIRSR" id="PIRSR004911-1"/>
    </source>
</evidence>
<dbReference type="InterPro" id="IPR013785">
    <property type="entry name" value="Aldolase_TIM"/>
</dbReference>
<dbReference type="AlphaFoldDB" id="A0A9D9H656"/>
<sequence>MAITELAELEKIIGLTDDEKAWNPEGPDTLPLLISDEIVNLLSVPAIRRQFVPTVQENEDTEGCADPQEERKHSGTERLVHRYSNRAAFKTTDRCFAYCRHCFRRRFTGHLSGPATEKEIEEAATYVKAHSEIHEVLLTGGDLFTLSDNHIERLLSIFRSICPSVILRLCTRAVAVYPERFTDSLMGIIRKYEDGAPMFLMTQFNHPAELTDKAVEAVAKFVDIGIPAFNQSVLLKGVNDDEKTLIELSDKLLMARIKPYYLFQGDPVRGTAHLRVDIERGLEIEKNIRHELSGLGMPQYTADLPGGGGKVILTHTYLKKKTVKDGKARYIFTTPDGEERSYPD</sequence>
<name>A0A9D9H656_9SPIO</name>
<dbReference type="SFLD" id="SFLDG01070">
    <property type="entry name" value="PLP-dependent"/>
    <property type="match status" value="1"/>
</dbReference>
<dbReference type="EMBL" id="JADIMT010000059">
    <property type="protein sequence ID" value="MBO8436283.1"/>
    <property type="molecule type" value="Genomic_DNA"/>
</dbReference>
<dbReference type="GO" id="GO:0051539">
    <property type="term" value="F:4 iron, 4 sulfur cluster binding"/>
    <property type="evidence" value="ECO:0007669"/>
    <property type="project" value="UniProtKB-KW"/>
</dbReference>
<comment type="cofactor">
    <cofactor evidence="2">
        <name>[4Fe-4S] cluster</name>
        <dbReference type="ChEBI" id="CHEBI:49883"/>
    </cofactor>
</comment>
<dbReference type="InterPro" id="IPR003739">
    <property type="entry name" value="Lys_aminomutase/Glu_NH3_mut"/>
</dbReference>
<dbReference type="PROSITE" id="PS51918">
    <property type="entry name" value="RADICAL_SAM"/>
    <property type="match status" value="1"/>
</dbReference>
<dbReference type="Pfam" id="PF04055">
    <property type="entry name" value="Radical_SAM"/>
    <property type="match status" value="1"/>
</dbReference>
<evidence type="ECO:0000256" key="2">
    <source>
        <dbReference type="ARBA" id="ARBA00001966"/>
    </source>
</evidence>
<comment type="similarity">
    <text evidence="3">Belongs to the radical SAM superfamily. KamA family.</text>
</comment>
<dbReference type="InterPro" id="IPR007197">
    <property type="entry name" value="rSAM"/>
</dbReference>
<dbReference type="GO" id="GO:0046872">
    <property type="term" value="F:metal ion binding"/>
    <property type="evidence" value="ECO:0007669"/>
    <property type="project" value="UniProtKB-KW"/>
</dbReference>
<evidence type="ECO:0000256" key="9">
    <source>
        <dbReference type="ARBA" id="ARBA00023014"/>
    </source>
</evidence>
<evidence type="ECO:0000256" key="10">
    <source>
        <dbReference type="ARBA" id="ARBA00023235"/>
    </source>
</evidence>
<feature type="binding site" evidence="11">
    <location>
        <position position="95"/>
    </location>
    <ligand>
        <name>[4Fe-4S] cluster</name>
        <dbReference type="ChEBI" id="CHEBI:49883"/>
        <note>4Fe-4S-S-AdoMet</note>
    </ligand>
</feature>
<dbReference type="PANTHER" id="PTHR30538:SF1">
    <property type="entry name" value="L-LYSINE 2,3-AMINOMUTASE"/>
    <property type="match status" value="1"/>
</dbReference>
<dbReference type="GO" id="GO:0016853">
    <property type="term" value="F:isomerase activity"/>
    <property type="evidence" value="ECO:0007669"/>
    <property type="project" value="UniProtKB-KW"/>
</dbReference>
<accession>A0A9D9H656</accession>
<protein>
    <submittedName>
        <fullName evidence="15">KamA family radical SAM protein</fullName>
    </submittedName>
</protein>
<evidence type="ECO:0000313" key="16">
    <source>
        <dbReference type="Proteomes" id="UP000823615"/>
    </source>
</evidence>
<organism evidence="15 16">
    <name type="scientific">Candidatus Ornithospirochaeta stercoripullorum</name>
    <dbReference type="NCBI Taxonomy" id="2840899"/>
    <lineage>
        <taxon>Bacteria</taxon>
        <taxon>Pseudomonadati</taxon>
        <taxon>Spirochaetota</taxon>
        <taxon>Spirochaetia</taxon>
        <taxon>Spirochaetales</taxon>
        <taxon>Spirochaetaceae</taxon>
        <taxon>Spirochaetaceae incertae sedis</taxon>
        <taxon>Candidatus Ornithospirochaeta</taxon>
    </lineage>
</organism>
<dbReference type="Gene3D" id="3.20.20.70">
    <property type="entry name" value="Aldolase class I"/>
    <property type="match status" value="1"/>
</dbReference>
<evidence type="ECO:0000256" key="12">
    <source>
        <dbReference type="PIRSR" id="PIRSR603739-50"/>
    </source>
</evidence>
<evidence type="ECO:0000256" key="5">
    <source>
        <dbReference type="ARBA" id="ARBA00022691"/>
    </source>
</evidence>
<dbReference type="NCBIfam" id="TIGR00238">
    <property type="entry name" value="KamA family radical SAM protein"/>
    <property type="match status" value="1"/>
</dbReference>
<comment type="cofactor">
    <cofactor evidence="1 12">
        <name>pyridoxal 5'-phosphate</name>
        <dbReference type="ChEBI" id="CHEBI:597326"/>
    </cofactor>
</comment>
<feature type="domain" description="Radical SAM core" evidence="14">
    <location>
        <begin position="81"/>
        <end position="295"/>
    </location>
</feature>
<evidence type="ECO:0000256" key="8">
    <source>
        <dbReference type="ARBA" id="ARBA00023004"/>
    </source>
</evidence>
<dbReference type="SFLD" id="SFLDS00029">
    <property type="entry name" value="Radical_SAM"/>
    <property type="match status" value="1"/>
</dbReference>
<dbReference type="SUPFAM" id="SSF102114">
    <property type="entry name" value="Radical SAM enzymes"/>
    <property type="match status" value="1"/>
</dbReference>
<proteinExistence type="inferred from homology"/>
<evidence type="ECO:0000256" key="1">
    <source>
        <dbReference type="ARBA" id="ARBA00001933"/>
    </source>
</evidence>
<feature type="binding site" evidence="11">
    <location>
        <position position="99"/>
    </location>
    <ligand>
        <name>[4Fe-4S] cluster</name>
        <dbReference type="ChEBI" id="CHEBI:49883"/>
        <note>4Fe-4S-S-AdoMet</note>
    </ligand>
</feature>
<reference evidence="15" key="2">
    <citation type="journal article" date="2021" name="PeerJ">
        <title>Extensive microbial diversity within the chicken gut microbiome revealed by metagenomics and culture.</title>
        <authorList>
            <person name="Gilroy R."/>
            <person name="Ravi A."/>
            <person name="Getino M."/>
            <person name="Pursley I."/>
            <person name="Horton D.L."/>
            <person name="Alikhan N.F."/>
            <person name="Baker D."/>
            <person name="Gharbi K."/>
            <person name="Hall N."/>
            <person name="Watson M."/>
            <person name="Adriaenssens E.M."/>
            <person name="Foster-Nyarko E."/>
            <person name="Jarju S."/>
            <person name="Secka A."/>
            <person name="Antonio M."/>
            <person name="Oren A."/>
            <person name="Chaudhuri R.R."/>
            <person name="La Ragione R."/>
            <person name="Hildebrand F."/>
            <person name="Pallen M.J."/>
        </authorList>
    </citation>
    <scope>NUCLEOTIDE SEQUENCE</scope>
    <source>
        <strain evidence="15">7293</strain>
    </source>
</reference>
<feature type="binding site" evidence="11">
    <location>
        <position position="102"/>
    </location>
    <ligand>
        <name>[4Fe-4S] cluster</name>
        <dbReference type="ChEBI" id="CHEBI:49883"/>
        <note>4Fe-4S-S-AdoMet</note>
    </ligand>
</feature>
<feature type="region of interest" description="Disordered" evidence="13">
    <location>
        <begin position="56"/>
        <end position="76"/>
    </location>
</feature>
<evidence type="ECO:0000313" key="15">
    <source>
        <dbReference type="EMBL" id="MBO8436283.1"/>
    </source>
</evidence>
<keyword evidence="8" id="KW-0408">Iron</keyword>
<keyword evidence="9 11" id="KW-0411">Iron-sulfur</keyword>
<keyword evidence="5" id="KW-0949">S-adenosyl-L-methionine</keyword>
<dbReference type="PANTHER" id="PTHR30538">
    <property type="entry name" value="LYSINE 2,3-AMINOMUTASE-RELATED"/>
    <property type="match status" value="1"/>
</dbReference>
<evidence type="ECO:0000259" key="14">
    <source>
        <dbReference type="PROSITE" id="PS51918"/>
    </source>
</evidence>
<gene>
    <name evidence="15" type="ORF">IAA97_04830</name>
</gene>